<dbReference type="Proteomes" id="UP001283361">
    <property type="component" value="Unassembled WGS sequence"/>
</dbReference>
<reference evidence="2" key="1">
    <citation type="journal article" date="2023" name="G3 (Bethesda)">
        <title>A reference genome for the long-term kleptoplast-retaining sea slug Elysia crispata morphotype clarki.</title>
        <authorList>
            <person name="Eastman K.E."/>
            <person name="Pendleton A.L."/>
            <person name="Shaikh M.A."/>
            <person name="Suttiyut T."/>
            <person name="Ogas R."/>
            <person name="Tomko P."/>
            <person name="Gavelis G."/>
            <person name="Widhalm J.R."/>
            <person name="Wisecaver J.H."/>
        </authorList>
    </citation>
    <scope>NUCLEOTIDE SEQUENCE</scope>
    <source>
        <strain evidence="2">ECLA1</strain>
    </source>
</reference>
<keyword evidence="1" id="KW-0812">Transmembrane</keyword>
<evidence type="ECO:0000313" key="2">
    <source>
        <dbReference type="EMBL" id="KAK3792348.1"/>
    </source>
</evidence>
<feature type="transmembrane region" description="Helical" evidence="1">
    <location>
        <begin position="12"/>
        <end position="40"/>
    </location>
</feature>
<keyword evidence="1" id="KW-1133">Transmembrane helix</keyword>
<dbReference type="EMBL" id="JAWDGP010001377">
    <property type="protein sequence ID" value="KAK3792348.1"/>
    <property type="molecule type" value="Genomic_DNA"/>
</dbReference>
<gene>
    <name evidence="2" type="ORF">RRG08_045893</name>
</gene>
<keyword evidence="1" id="KW-0472">Membrane</keyword>
<keyword evidence="3" id="KW-1185">Reference proteome</keyword>
<evidence type="ECO:0000313" key="3">
    <source>
        <dbReference type="Proteomes" id="UP001283361"/>
    </source>
</evidence>
<dbReference type="AlphaFoldDB" id="A0AAE1AR47"/>
<proteinExistence type="predicted"/>
<name>A0AAE1AR47_9GAST</name>
<protein>
    <submittedName>
        <fullName evidence="2">Uncharacterized protein</fullName>
    </submittedName>
</protein>
<evidence type="ECO:0000256" key="1">
    <source>
        <dbReference type="SAM" id="Phobius"/>
    </source>
</evidence>
<feature type="non-terminal residue" evidence="2">
    <location>
        <position position="1"/>
    </location>
</feature>
<comment type="caution">
    <text evidence="2">The sequence shown here is derived from an EMBL/GenBank/DDBJ whole genome shotgun (WGS) entry which is preliminary data.</text>
</comment>
<accession>A0AAE1AR47</accession>
<organism evidence="2 3">
    <name type="scientific">Elysia crispata</name>
    <name type="common">lettuce slug</name>
    <dbReference type="NCBI Taxonomy" id="231223"/>
    <lineage>
        <taxon>Eukaryota</taxon>
        <taxon>Metazoa</taxon>
        <taxon>Spiralia</taxon>
        <taxon>Lophotrochozoa</taxon>
        <taxon>Mollusca</taxon>
        <taxon>Gastropoda</taxon>
        <taxon>Heterobranchia</taxon>
        <taxon>Euthyneura</taxon>
        <taxon>Panpulmonata</taxon>
        <taxon>Sacoglossa</taxon>
        <taxon>Placobranchoidea</taxon>
        <taxon>Plakobranchidae</taxon>
        <taxon>Elysia</taxon>
    </lineage>
</organism>
<sequence length="107" mass="11936">ISRLGLPVEAYFYGGIYILAGFGLGLSYVVGSFTIVPLMYPPTSQVFTNILKLQASANLPFLYGCLSPFFELWGPLYTAIGGFKSVVWTDVFLQTIVICHRDVHHYH</sequence>